<dbReference type="AlphaFoldDB" id="A0A370U9A9"/>
<feature type="transmembrane region" description="Helical" evidence="1">
    <location>
        <begin position="85"/>
        <end position="104"/>
    </location>
</feature>
<sequence>MSDDIAALRQEVRQQFTQLTAATNEIASSVSKMTALVARIEERNVSHDDGMRRLGKLLDDHEERIRIVERNALTQTSYVAGTWKVVTIVAAIVSVVVGATARFFPL</sequence>
<reference evidence="2 3" key="1">
    <citation type="submission" date="2018-06" db="EMBL/GenBank/DDBJ databases">
        <title>Marinomonas sp. YLB-05 draft genome sequence.</title>
        <authorList>
            <person name="Yu L."/>
            <person name="Tang X."/>
        </authorList>
    </citation>
    <scope>NUCLEOTIDE SEQUENCE [LARGE SCALE GENOMIC DNA]</scope>
    <source>
        <strain evidence="2 3">YLB-05</strain>
    </source>
</reference>
<keyword evidence="1" id="KW-0812">Transmembrane</keyword>
<dbReference type="EMBL" id="QKRA01000003">
    <property type="protein sequence ID" value="RDL44351.1"/>
    <property type="molecule type" value="Genomic_DNA"/>
</dbReference>
<keyword evidence="3" id="KW-1185">Reference proteome</keyword>
<dbReference type="RefSeq" id="WP_115467614.1">
    <property type="nucleotide sequence ID" value="NZ_QKRA01000003.1"/>
</dbReference>
<organism evidence="2 3">
    <name type="scientific">Marinomonas piezotolerans</name>
    <dbReference type="NCBI Taxonomy" id="2213058"/>
    <lineage>
        <taxon>Bacteria</taxon>
        <taxon>Pseudomonadati</taxon>
        <taxon>Pseudomonadota</taxon>
        <taxon>Gammaproteobacteria</taxon>
        <taxon>Oceanospirillales</taxon>
        <taxon>Oceanospirillaceae</taxon>
        <taxon>Marinomonas</taxon>
    </lineage>
</organism>
<keyword evidence="1" id="KW-1133">Transmembrane helix</keyword>
<proteinExistence type="predicted"/>
<evidence type="ECO:0008006" key="4">
    <source>
        <dbReference type="Google" id="ProtNLM"/>
    </source>
</evidence>
<name>A0A370U9A9_9GAMM</name>
<protein>
    <recommendedName>
        <fullName evidence="4">DUF1515 domain-containing protein</fullName>
    </recommendedName>
</protein>
<evidence type="ECO:0000313" key="2">
    <source>
        <dbReference type="EMBL" id="RDL44351.1"/>
    </source>
</evidence>
<evidence type="ECO:0000256" key="1">
    <source>
        <dbReference type="SAM" id="Phobius"/>
    </source>
</evidence>
<gene>
    <name evidence="2" type="ORF">DN730_08075</name>
</gene>
<evidence type="ECO:0000313" key="3">
    <source>
        <dbReference type="Proteomes" id="UP000254326"/>
    </source>
</evidence>
<comment type="caution">
    <text evidence="2">The sequence shown here is derived from an EMBL/GenBank/DDBJ whole genome shotgun (WGS) entry which is preliminary data.</text>
</comment>
<accession>A0A370U9A9</accession>
<dbReference type="OrthoDB" id="6107803at2"/>
<dbReference type="Proteomes" id="UP000254326">
    <property type="component" value="Unassembled WGS sequence"/>
</dbReference>
<keyword evidence="1" id="KW-0472">Membrane</keyword>